<keyword evidence="6 7" id="KW-0472">Membrane</keyword>
<evidence type="ECO:0000313" key="9">
    <source>
        <dbReference type="Proteomes" id="UP000265509"/>
    </source>
</evidence>
<evidence type="ECO:0000256" key="4">
    <source>
        <dbReference type="ARBA" id="ARBA00022692"/>
    </source>
</evidence>
<reference evidence="8 9" key="1">
    <citation type="submission" date="2018-07" db="EMBL/GenBank/DDBJ databases">
        <title>Halioglobus sp. genome submission.</title>
        <authorList>
            <person name="Ye M.-Q."/>
            <person name="Du Z.-J."/>
        </authorList>
    </citation>
    <scope>NUCLEOTIDE SEQUENCE [LARGE SCALE GENOMIC DNA]</scope>
    <source>
        <strain evidence="8 9">U0301</strain>
    </source>
</reference>
<protein>
    <submittedName>
        <fullName evidence="8">Sodium:proton antiporter</fullName>
    </submittedName>
</protein>
<keyword evidence="9" id="KW-1185">Reference proteome</keyword>
<keyword evidence="5 7" id="KW-1133">Transmembrane helix</keyword>
<keyword evidence="3" id="KW-1003">Cell membrane</keyword>
<dbReference type="Proteomes" id="UP000265509">
    <property type="component" value="Unassembled WGS sequence"/>
</dbReference>
<dbReference type="InterPro" id="IPR002758">
    <property type="entry name" value="Cation_antiport_E"/>
</dbReference>
<comment type="caution">
    <text evidence="8">The sequence shown here is derived from an EMBL/GenBank/DDBJ whole genome shotgun (WGS) entry which is preliminary data.</text>
</comment>
<name>A0A3L7DXP3_9GAMM</name>
<accession>A0A3L7DXP3</accession>
<evidence type="ECO:0000256" key="3">
    <source>
        <dbReference type="ARBA" id="ARBA00022475"/>
    </source>
</evidence>
<dbReference type="EMBL" id="QRAN01000007">
    <property type="protein sequence ID" value="RLQ22357.1"/>
    <property type="molecule type" value="Genomic_DNA"/>
</dbReference>
<feature type="transmembrane region" description="Helical" evidence="7">
    <location>
        <begin position="6"/>
        <end position="30"/>
    </location>
</feature>
<proteinExistence type="inferred from homology"/>
<comment type="similarity">
    <text evidence="2">Belongs to the CPA3 antiporters (TC 2.A.63) subunit E family.</text>
</comment>
<dbReference type="PANTHER" id="PTHR34584">
    <property type="entry name" value="NA(+)/H(+) ANTIPORTER SUBUNIT E1"/>
    <property type="match status" value="1"/>
</dbReference>
<dbReference type="AlphaFoldDB" id="A0A3L7DXP3"/>
<dbReference type="GO" id="GO:0005886">
    <property type="term" value="C:plasma membrane"/>
    <property type="evidence" value="ECO:0007669"/>
    <property type="project" value="UniProtKB-SubCell"/>
</dbReference>
<dbReference type="OrthoDB" id="9807187at2"/>
<sequence length="145" mass="15951">MASWLLWSGLFKPLLIGLGVFSCLLSLWLAKRMGAFRHAMPLRALLRLPALWWWVLKEVVQSSLEVTRVVLSPSLPIQPSVIELSSSEKTDSGKVILGNSITLSPGTVTIDVHENRLLVHCLTANSARGLRSGEAERRVAKLGLD</sequence>
<dbReference type="GO" id="GO:0008324">
    <property type="term" value="F:monoatomic cation transmembrane transporter activity"/>
    <property type="evidence" value="ECO:0007669"/>
    <property type="project" value="InterPro"/>
</dbReference>
<evidence type="ECO:0000256" key="1">
    <source>
        <dbReference type="ARBA" id="ARBA00004651"/>
    </source>
</evidence>
<keyword evidence="4 7" id="KW-0812">Transmembrane</keyword>
<evidence type="ECO:0000256" key="6">
    <source>
        <dbReference type="ARBA" id="ARBA00023136"/>
    </source>
</evidence>
<comment type="subcellular location">
    <subcellularLocation>
        <location evidence="1">Cell membrane</location>
        <topology evidence="1">Multi-pass membrane protein</topology>
    </subcellularLocation>
</comment>
<evidence type="ECO:0000256" key="7">
    <source>
        <dbReference type="SAM" id="Phobius"/>
    </source>
</evidence>
<evidence type="ECO:0000256" key="5">
    <source>
        <dbReference type="ARBA" id="ARBA00022989"/>
    </source>
</evidence>
<evidence type="ECO:0000313" key="8">
    <source>
        <dbReference type="EMBL" id="RLQ22357.1"/>
    </source>
</evidence>
<dbReference type="Pfam" id="PF01899">
    <property type="entry name" value="MNHE"/>
    <property type="match status" value="1"/>
</dbReference>
<dbReference type="PANTHER" id="PTHR34584:SF1">
    <property type="entry name" value="NA(+)_H(+) ANTIPORTER SUBUNIT E1"/>
    <property type="match status" value="1"/>
</dbReference>
<evidence type="ECO:0000256" key="2">
    <source>
        <dbReference type="ARBA" id="ARBA00006228"/>
    </source>
</evidence>
<organism evidence="8 9">
    <name type="scientific">Seongchinamella sediminis</name>
    <dbReference type="NCBI Taxonomy" id="2283635"/>
    <lineage>
        <taxon>Bacteria</taxon>
        <taxon>Pseudomonadati</taxon>
        <taxon>Pseudomonadota</taxon>
        <taxon>Gammaproteobacteria</taxon>
        <taxon>Cellvibrionales</taxon>
        <taxon>Halieaceae</taxon>
        <taxon>Seongchinamella</taxon>
    </lineage>
</organism>
<gene>
    <name evidence="8" type="ORF">DWB85_08220</name>
</gene>